<feature type="binding site" evidence="9 13">
    <location>
        <position position="438"/>
    </location>
    <ligand>
        <name>Mn(2+)</name>
        <dbReference type="ChEBI" id="CHEBI:29035"/>
        <label>2</label>
    </ligand>
</feature>
<comment type="pathway">
    <text evidence="3 9">Carbohydrate degradation; glycolysis; pyruvate from D-glyceraldehyde 3-phosphate: step 3/5.</text>
</comment>
<comment type="cofactor">
    <cofactor evidence="9">
        <name>Mn(2+)</name>
        <dbReference type="ChEBI" id="CHEBI:29035"/>
    </cofactor>
    <text evidence="9">Binds 2 manganese ions per subunit.</text>
</comment>
<evidence type="ECO:0000256" key="8">
    <source>
        <dbReference type="ARBA" id="ARBA00023235"/>
    </source>
</evidence>
<dbReference type="SUPFAM" id="SSF53649">
    <property type="entry name" value="Alkaline phosphatase-like"/>
    <property type="match status" value="1"/>
</dbReference>
<evidence type="ECO:0000256" key="5">
    <source>
        <dbReference type="ARBA" id="ARBA00022723"/>
    </source>
</evidence>
<reference evidence="17" key="1">
    <citation type="submission" date="2017-05" db="EMBL/GenBank/DDBJ databases">
        <authorList>
            <person name="Rodrigo-Torres L."/>
            <person name="Arahal R. D."/>
            <person name="Lucena T."/>
        </authorList>
    </citation>
    <scope>NUCLEOTIDE SEQUENCE [LARGE SCALE GENOMIC DNA]</scope>
    <source>
        <strain evidence="17">CECT 8489</strain>
    </source>
</reference>
<keyword evidence="6 9" id="KW-0324">Glycolysis</keyword>
<evidence type="ECO:0000313" key="16">
    <source>
        <dbReference type="EMBL" id="SMX24546.1"/>
    </source>
</evidence>
<dbReference type="PANTHER" id="PTHR31637:SF0">
    <property type="entry name" value="2,3-BISPHOSPHOGLYCERATE-INDEPENDENT PHOSPHOGLYCERATE MUTASE"/>
    <property type="match status" value="1"/>
</dbReference>
<dbReference type="EMBL" id="FXXQ01000009">
    <property type="protein sequence ID" value="SMX24546.1"/>
    <property type="molecule type" value="Genomic_DNA"/>
</dbReference>
<dbReference type="Pfam" id="PF01676">
    <property type="entry name" value="Metalloenzyme"/>
    <property type="match status" value="1"/>
</dbReference>
<feature type="binding site" evidence="9 12">
    <location>
        <position position="124"/>
    </location>
    <ligand>
        <name>substrate</name>
    </ligand>
</feature>
<dbReference type="InterPro" id="IPR005995">
    <property type="entry name" value="Pgm_bpd_ind"/>
</dbReference>
<keyword evidence="5 9" id="KW-0479">Metal-binding</keyword>
<feature type="binding site" evidence="9 13">
    <location>
        <position position="63"/>
    </location>
    <ligand>
        <name>Mn(2+)</name>
        <dbReference type="ChEBI" id="CHEBI:29035"/>
        <label>2</label>
    </ligand>
</feature>
<feature type="binding site" evidence="9 13">
    <location>
        <position position="456"/>
    </location>
    <ligand>
        <name>Mn(2+)</name>
        <dbReference type="ChEBI" id="CHEBI:29035"/>
        <label>1</label>
    </ligand>
</feature>
<dbReference type="PIRSF" id="PIRSF001492">
    <property type="entry name" value="IPGAM"/>
    <property type="match status" value="1"/>
</dbReference>
<dbReference type="InterPro" id="IPR011258">
    <property type="entry name" value="BPG-indep_PGM_N"/>
</dbReference>
<evidence type="ECO:0000259" key="15">
    <source>
        <dbReference type="Pfam" id="PF06415"/>
    </source>
</evidence>
<evidence type="ECO:0000256" key="10">
    <source>
        <dbReference type="NCBIfam" id="TIGR01307"/>
    </source>
</evidence>
<evidence type="ECO:0000256" key="3">
    <source>
        <dbReference type="ARBA" id="ARBA00004798"/>
    </source>
</evidence>
<evidence type="ECO:0000256" key="13">
    <source>
        <dbReference type="PIRSR" id="PIRSR001492-3"/>
    </source>
</evidence>
<dbReference type="Proteomes" id="UP000201838">
    <property type="component" value="Unassembled WGS sequence"/>
</dbReference>
<evidence type="ECO:0000259" key="14">
    <source>
        <dbReference type="Pfam" id="PF01676"/>
    </source>
</evidence>
<dbReference type="Pfam" id="PF06415">
    <property type="entry name" value="iPGM_N"/>
    <property type="match status" value="1"/>
</dbReference>
<comment type="function">
    <text evidence="2 9">Catalyzes the interconversion of 2-phosphoglycerate and 3-phosphoglycerate.</text>
</comment>
<keyword evidence="17" id="KW-1185">Reference proteome</keyword>
<evidence type="ECO:0000256" key="9">
    <source>
        <dbReference type="HAMAP-Rule" id="MF_01038"/>
    </source>
</evidence>
<accession>A0A238J1K4</accession>
<evidence type="ECO:0000256" key="7">
    <source>
        <dbReference type="ARBA" id="ARBA00023211"/>
    </source>
</evidence>
<evidence type="ECO:0000313" key="17">
    <source>
        <dbReference type="Proteomes" id="UP000201838"/>
    </source>
</evidence>
<dbReference type="AlphaFoldDB" id="A0A238J1K4"/>
<comment type="subunit">
    <text evidence="9">Monomer.</text>
</comment>
<dbReference type="CDD" id="cd16010">
    <property type="entry name" value="iPGM"/>
    <property type="match status" value="1"/>
</dbReference>
<dbReference type="GO" id="GO:0006007">
    <property type="term" value="P:glucose catabolic process"/>
    <property type="evidence" value="ECO:0007669"/>
    <property type="project" value="InterPro"/>
</dbReference>
<keyword evidence="8 9" id="KW-0413">Isomerase</keyword>
<dbReference type="SUPFAM" id="SSF64158">
    <property type="entry name" value="2,3-Bisphosphoglycerate-independent phosphoglycerate mutase, substrate-binding domain"/>
    <property type="match status" value="1"/>
</dbReference>
<evidence type="ECO:0000256" key="4">
    <source>
        <dbReference type="ARBA" id="ARBA00008819"/>
    </source>
</evidence>
<feature type="domain" description="BPG-independent PGAM N-terminal" evidence="15">
    <location>
        <begin position="83"/>
        <end position="291"/>
    </location>
</feature>
<dbReference type="NCBIfam" id="TIGR01307">
    <property type="entry name" value="pgm_bpd_ind"/>
    <property type="match status" value="1"/>
</dbReference>
<dbReference type="PANTHER" id="PTHR31637">
    <property type="entry name" value="2,3-BISPHOSPHOGLYCERATE-INDEPENDENT PHOSPHOGLYCERATE MUTASE"/>
    <property type="match status" value="1"/>
</dbReference>
<dbReference type="UniPathway" id="UPA00109">
    <property type="reaction ID" value="UER00186"/>
</dbReference>
<feature type="binding site" evidence="9 13">
    <location>
        <position position="396"/>
    </location>
    <ligand>
        <name>Mn(2+)</name>
        <dbReference type="ChEBI" id="CHEBI:29035"/>
        <label>1</label>
    </ligand>
</feature>
<feature type="binding site" evidence="9 13">
    <location>
        <position position="400"/>
    </location>
    <ligand>
        <name>Mn(2+)</name>
        <dbReference type="ChEBI" id="CHEBI:29035"/>
        <label>1</label>
    </ligand>
</feature>
<comment type="catalytic activity">
    <reaction evidence="1 9">
        <text>(2R)-2-phosphoglycerate = (2R)-3-phosphoglycerate</text>
        <dbReference type="Rhea" id="RHEA:15901"/>
        <dbReference type="ChEBI" id="CHEBI:58272"/>
        <dbReference type="ChEBI" id="CHEBI:58289"/>
        <dbReference type="EC" id="5.4.2.12"/>
    </reaction>
</comment>
<dbReference type="Gene3D" id="3.40.1450.10">
    <property type="entry name" value="BPG-independent phosphoglycerate mutase, domain B"/>
    <property type="match status" value="1"/>
</dbReference>
<sequence length="506" mass="53898">MSIPKPVVLCILDGWGINPDTSANAPALADTPTFDHIMATCPNAQLITHGPDVGLPSGQMGNSEVGHTNIGAGRVVAMDLGQIDLAIEDGSFFEKSEIADFADALLKTNGTAHLMGVVSDGGVHGHLTHVIASAKALSDRGVPVAIHAVTDGRDVPPQSALGYMKTLGENLPTNAFIATVNGRYYAMDRDTRWDRVSKAFDAMVKGQGVQSDTPIAAIETSYAANTVDEFILPTVIAGYDGMHDGDGFWCLNFRADRAREILSAIGDPNFDAFDTGPRPNLTARLGMVDYSEAHNAFMTTVFPKQKLVNTLGEWAAKHGLKQFRLAETEKYPHVTFFLNGGKETPEDGEDRFMPKSPKVATYDMQPEMSSVEVTDHFVKAIEDGYDLIIVNYANPDMVGHTGDLKAAMAACEAVDQGLARVLTALEKAVGAMIVTADHGNCETMVDPETGGPHTAHTTNPVPVAVVGAPKGATLHDGRLADLAPTLLDLLGLDLPPEMTGKSLIDR</sequence>
<feature type="binding site" evidence="9 13">
    <location>
        <position position="13"/>
    </location>
    <ligand>
        <name>Mn(2+)</name>
        <dbReference type="ChEBI" id="CHEBI:29035"/>
        <label>2</label>
    </ligand>
</feature>
<dbReference type="Gene3D" id="3.40.720.10">
    <property type="entry name" value="Alkaline Phosphatase, subunit A"/>
    <property type="match status" value="1"/>
</dbReference>
<feature type="active site" description="Phosphoserine intermediate" evidence="9 11">
    <location>
        <position position="63"/>
    </location>
</feature>
<dbReference type="InterPro" id="IPR017850">
    <property type="entry name" value="Alkaline_phosphatase_core_sf"/>
</dbReference>
<evidence type="ECO:0000256" key="12">
    <source>
        <dbReference type="PIRSR" id="PIRSR001492-2"/>
    </source>
</evidence>
<keyword evidence="7 9" id="KW-0464">Manganese</keyword>
<protein>
    <recommendedName>
        <fullName evidence="9 10">2,3-bisphosphoglycerate-independent phosphoglycerate mutase</fullName>
        <shortName evidence="9">BPG-independent PGAM</shortName>
        <shortName evidence="9">Phosphoglyceromutase</shortName>
        <shortName evidence="9">iPGM</shortName>
        <ecNumber evidence="9 10">5.4.2.12</ecNumber>
    </recommendedName>
</protein>
<feature type="binding site" evidence="9 12">
    <location>
        <position position="183"/>
    </location>
    <ligand>
        <name>substrate</name>
    </ligand>
</feature>
<dbReference type="HAMAP" id="MF_01038">
    <property type="entry name" value="GpmI"/>
    <property type="match status" value="1"/>
</dbReference>
<feature type="binding site" evidence="9 12">
    <location>
        <begin position="254"/>
        <end position="257"/>
    </location>
    <ligand>
        <name>substrate</name>
    </ligand>
</feature>
<feature type="binding site" evidence="9 12">
    <location>
        <position position="189"/>
    </location>
    <ligand>
        <name>substrate</name>
    </ligand>
</feature>
<dbReference type="InterPro" id="IPR006124">
    <property type="entry name" value="Metalloenzyme"/>
</dbReference>
<evidence type="ECO:0000256" key="1">
    <source>
        <dbReference type="ARBA" id="ARBA00000370"/>
    </source>
</evidence>
<proteinExistence type="inferred from homology"/>
<dbReference type="GO" id="GO:0006096">
    <property type="term" value="P:glycolytic process"/>
    <property type="evidence" value="ECO:0007669"/>
    <property type="project" value="UniProtKB-UniRule"/>
</dbReference>
<dbReference type="GO" id="GO:0030145">
    <property type="term" value="F:manganese ion binding"/>
    <property type="evidence" value="ECO:0007669"/>
    <property type="project" value="UniProtKB-UniRule"/>
</dbReference>
<dbReference type="RefSeq" id="WP_093974523.1">
    <property type="nucleotide sequence ID" value="NZ_FXXQ01000009.1"/>
</dbReference>
<feature type="binding site" evidence="9 13">
    <location>
        <position position="437"/>
    </location>
    <ligand>
        <name>Mn(2+)</name>
        <dbReference type="ChEBI" id="CHEBI:29035"/>
        <label>2</label>
    </ligand>
</feature>
<dbReference type="OrthoDB" id="9800863at2"/>
<dbReference type="FunFam" id="3.40.1450.10:FF:000002">
    <property type="entry name" value="2,3-bisphosphoglycerate-independent phosphoglycerate mutase"/>
    <property type="match status" value="1"/>
</dbReference>
<gene>
    <name evidence="9 16" type="primary">gpmI</name>
    <name evidence="16" type="ORF">BOA8489_02672</name>
</gene>
<evidence type="ECO:0000256" key="2">
    <source>
        <dbReference type="ARBA" id="ARBA00002315"/>
    </source>
</evidence>
<evidence type="ECO:0000256" key="6">
    <source>
        <dbReference type="ARBA" id="ARBA00023152"/>
    </source>
</evidence>
<name>A0A238J1K4_9RHOB</name>
<dbReference type="GO" id="GO:0005829">
    <property type="term" value="C:cytosol"/>
    <property type="evidence" value="ECO:0007669"/>
    <property type="project" value="TreeGrafter"/>
</dbReference>
<feature type="binding site" evidence="9 12">
    <location>
        <begin position="153"/>
        <end position="154"/>
    </location>
    <ligand>
        <name>substrate</name>
    </ligand>
</feature>
<dbReference type="GO" id="GO:0004619">
    <property type="term" value="F:phosphoglycerate mutase activity"/>
    <property type="evidence" value="ECO:0007669"/>
    <property type="project" value="UniProtKB-UniRule"/>
</dbReference>
<dbReference type="EC" id="5.4.2.12" evidence="9 10"/>
<comment type="similarity">
    <text evidence="4 9">Belongs to the BPG-independent phosphoglycerate mutase family.</text>
</comment>
<dbReference type="InterPro" id="IPR036646">
    <property type="entry name" value="PGAM_B_sf"/>
</dbReference>
<feature type="domain" description="Metalloenzyme" evidence="14">
    <location>
        <begin position="5"/>
        <end position="493"/>
    </location>
</feature>
<organism evidence="16 17">
    <name type="scientific">Boseongicola aestuarii</name>
    <dbReference type="NCBI Taxonomy" id="1470561"/>
    <lineage>
        <taxon>Bacteria</taxon>
        <taxon>Pseudomonadati</taxon>
        <taxon>Pseudomonadota</taxon>
        <taxon>Alphaproteobacteria</taxon>
        <taxon>Rhodobacterales</taxon>
        <taxon>Paracoccaceae</taxon>
        <taxon>Boseongicola</taxon>
    </lineage>
</organism>
<feature type="binding site" evidence="9 12">
    <location>
        <position position="330"/>
    </location>
    <ligand>
        <name>substrate</name>
    </ligand>
</feature>
<evidence type="ECO:0000256" key="11">
    <source>
        <dbReference type="PIRSR" id="PIRSR001492-1"/>
    </source>
</evidence>